<keyword evidence="2" id="KW-1185">Reference proteome</keyword>
<dbReference type="AlphaFoldDB" id="A0AAF3FS54"/>
<accession>A0AAF3FS54</accession>
<sequence>MMENFELPPTYDSLGFHVEDEKKVDPFKVTEKTLTVKRNSLTIETQLDLLQQRGPFYYGCPSCFYLTCFVFVVSTGLVLLGKFYFFN</sequence>
<keyword evidence="1" id="KW-0472">Membrane</keyword>
<evidence type="ECO:0000313" key="3">
    <source>
        <dbReference type="WBParaSite" id="MBELARI_LOCUS9869"/>
    </source>
</evidence>
<evidence type="ECO:0000313" key="2">
    <source>
        <dbReference type="Proteomes" id="UP000887575"/>
    </source>
</evidence>
<keyword evidence="1" id="KW-0812">Transmembrane</keyword>
<protein>
    <submittedName>
        <fullName evidence="3">Uncharacterized protein</fullName>
    </submittedName>
</protein>
<dbReference type="Proteomes" id="UP000887575">
    <property type="component" value="Unassembled WGS sequence"/>
</dbReference>
<evidence type="ECO:0000256" key="1">
    <source>
        <dbReference type="SAM" id="Phobius"/>
    </source>
</evidence>
<keyword evidence="1" id="KW-1133">Transmembrane helix</keyword>
<proteinExistence type="predicted"/>
<reference evidence="3" key="1">
    <citation type="submission" date="2024-02" db="UniProtKB">
        <authorList>
            <consortium name="WormBaseParasite"/>
        </authorList>
    </citation>
    <scope>IDENTIFICATION</scope>
</reference>
<feature type="transmembrane region" description="Helical" evidence="1">
    <location>
        <begin position="64"/>
        <end position="85"/>
    </location>
</feature>
<organism evidence="2 3">
    <name type="scientific">Mesorhabditis belari</name>
    <dbReference type="NCBI Taxonomy" id="2138241"/>
    <lineage>
        <taxon>Eukaryota</taxon>
        <taxon>Metazoa</taxon>
        <taxon>Ecdysozoa</taxon>
        <taxon>Nematoda</taxon>
        <taxon>Chromadorea</taxon>
        <taxon>Rhabditida</taxon>
        <taxon>Rhabditina</taxon>
        <taxon>Rhabditomorpha</taxon>
        <taxon>Rhabditoidea</taxon>
        <taxon>Rhabditidae</taxon>
        <taxon>Mesorhabditinae</taxon>
        <taxon>Mesorhabditis</taxon>
    </lineage>
</organism>
<name>A0AAF3FS54_9BILA</name>
<dbReference type="WBParaSite" id="MBELARI_LOCUS9869">
    <property type="protein sequence ID" value="MBELARI_LOCUS9869"/>
    <property type="gene ID" value="MBELARI_LOCUS9869"/>
</dbReference>